<dbReference type="InterPro" id="IPR016161">
    <property type="entry name" value="Ald_DH/histidinol_DH"/>
</dbReference>
<evidence type="ECO:0000259" key="3">
    <source>
        <dbReference type="Pfam" id="PF01575"/>
    </source>
</evidence>
<dbReference type="NCBIfam" id="TIGR02278">
    <property type="entry name" value="PaaN-DH"/>
    <property type="match status" value="1"/>
</dbReference>
<dbReference type="RefSeq" id="WP_161815875.1">
    <property type="nucleotide sequence ID" value="NZ_BLJN01000008.1"/>
</dbReference>
<dbReference type="Pfam" id="PF01575">
    <property type="entry name" value="MaoC_dehydratas"/>
    <property type="match status" value="1"/>
</dbReference>
<dbReference type="InterPro" id="IPR016163">
    <property type="entry name" value="Ald_DH_C"/>
</dbReference>
<keyword evidence="5" id="KW-1185">Reference proteome</keyword>
<dbReference type="AlphaFoldDB" id="A0A829YN15"/>
<evidence type="ECO:0000259" key="2">
    <source>
        <dbReference type="Pfam" id="PF00171"/>
    </source>
</evidence>
<sequence>MQLKSYIQGRWFAGEGEAQQLRDATTGQVIASASSTGIDFKATLRYAREVGGPALRKLTFHERAALLKQLAKKLGEFKEEFYTLSYATGATKTDSWIDIDGGFGTLFAYASKGARELPNSKVYIDGDVEMLSKTGTFVGQHICVPLEGAAVHINAFNFPVWGMLEKLSPTLLAGVPAIVKPATTTAYLTELVVRRIVESGILPEGSLQLVCGSVGDLFDHLTCQDVVSFTGSASTAQKLRTHHSIVAHSVRFISETDSINSCVLAEDAKPGQPEFDLFVREVAREMTTKAGQKCTAIRKAIVPAAYSDAVVEALKASLAKVVVGDPRLENVRMGPLAALSQRREVLGRISELRREAELITAERIDLAGADHDHGAFVAPSLLYCREPRKAKALHHIEAFGPVCSVVPYQSTSEAIGFARLGEGSLVASVFTADDALATELVLGLAPLHGRLLVVNRDCAKESTGHGSPLPALVHGGPGRAGGGEEMGGIRGVMHYMQRTAIQGSPQTIAAVTGRWTRGAVQKDPGRHPFRKSFHELQVGDSLNSAEREVTLEDIEKFAALSGDTFYAHMDEEAAARNPLFGGRVAHGYFLVSAAAGLFVDPPYGPVLANYGIDRLRFVKPVKPGDRIKVRLTCKSKSLRADKGYGEVAWDTEITNQNGEICASYDVLTMVSEQRAC</sequence>
<feature type="domain" description="MaoC-like" evidence="3">
    <location>
        <begin position="539"/>
        <end position="647"/>
    </location>
</feature>
<dbReference type="InterPro" id="IPR016162">
    <property type="entry name" value="Ald_DH_N"/>
</dbReference>
<dbReference type="Gene3D" id="3.40.605.10">
    <property type="entry name" value="Aldehyde Dehydrogenase, Chain A, domain 1"/>
    <property type="match status" value="1"/>
</dbReference>
<evidence type="ECO:0000256" key="1">
    <source>
        <dbReference type="ARBA" id="ARBA00023002"/>
    </source>
</evidence>
<dbReference type="GO" id="GO:0016620">
    <property type="term" value="F:oxidoreductase activity, acting on the aldehyde or oxo group of donors, NAD or NADP as acceptor"/>
    <property type="evidence" value="ECO:0007669"/>
    <property type="project" value="InterPro"/>
</dbReference>
<dbReference type="Gene3D" id="3.40.309.10">
    <property type="entry name" value="Aldehyde Dehydrogenase, Chain A, domain 2"/>
    <property type="match status" value="1"/>
</dbReference>
<dbReference type="PANTHER" id="PTHR43111:SF1">
    <property type="entry name" value="ALDEHYDE DEHYDROGENASE B-RELATED"/>
    <property type="match status" value="1"/>
</dbReference>
<accession>A0A829YN15</accession>
<reference evidence="5" key="1">
    <citation type="submission" date="2020-01" db="EMBL/GenBank/DDBJ databases">
        <title>'Steroidobacter agaridevorans' sp. nov., agar-degrading bacteria isolated from rhizosphere soils.</title>
        <authorList>
            <person name="Ikenaga M."/>
            <person name="Kataoka M."/>
            <person name="Murouchi A."/>
            <person name="Katsuragi S."/>
            <person name="Sakai M."/>
        </authorList>
    </citation>
    <scope>NUCLEOTIDE SEQUENCE [LARGE SCALE GENOMIC DNA]</scope>
    <source>
        <strain evidence="5">YU21-B</strain>
    </source>
</reference>
<dbReference type="NCBIfam" id="NF008868">
    <property type="entry name" value="PRK11903.1"/>
    <property type="match status" value="1"/>
</dbReference>
<dbReference type="SUPFAM" id="SSF53720">
    <property type="entry name" value="ALDH-like"/>
    <property type="match status" value="1"/>
</dbReference>
<feature type="domain" description="Aldehyde dehydrogenase" evidence="2">
    <location>
        <begin position="11"/>
        <end position="497"/>
    </location>
</feature>
<dbReference type="SUPFAM" id="SSF54637">
    <property type="entry name" value="Thioesterase/thiol ester dehydrase-isomerase"/>
    <property type="match status" value="1"/>
</dbReference>
<comment type="caution">
    <text evidence="4">The sequence shown here is derived from an EMBL/GenBank/DDBJ whole genome shotgun (WGS) entry which is preliminary data.</text>
</comment>
<dbReference type="Proteomes" id="UP000445000">
    <property type="component" value="Unassembled WGS sequence"/>
</dbReference>
<name>A0A829YN15_9GAMM</name>
<protein>
    <submittedName>
        <fullName evidence="4">Bifunctional aldehyde dehydrogenase/enoyl-CoA hydratase</fullName>
    </submittedName>
</protein>
<dbReference type="Pfam" id="PF00171">
    <property type="entry name" value="Aldedh"/>
    <property type="match status" value="1"/>
</dbReference>
<dbReference type="Gene3D" id="3.10.129.10">
    <property type="entry name" value="Hotdog Thioesterase"/>
    <property type="match status" value="1"/>
</dbReference>
<gene>
    <name evidence="4" type="primary">paaZ</name>
    <name evidence="4" type="ORF">GCM10011487_62810</name>
</gene>
<dbReference type="InterPro" id="IPR002539">
    <property type="entry name" value="MaoC-like_dom"/>
</dbReference>
<organism evidence="4 5">
    <name type="scientific">Steroidobacter agaridevorans</name>
    <dbReference type="NCBI Taxonomy" id="2695856"/>
    <lineage>
        <taxon>Bacteria</taxon>
        <taxon>Pseudomonadati</taxon>
        <taxon>Pseudomonadota</taxon>
        <taxon>Gammaproteobacteria</taxon>
        <taxon>Steroidobacterales</taxon>
        <taxon>Steroidobacteraceae</taxon>
        <taxon>Steroidobacter</taxon>
    </lineage>
</organism>
<dbReference type="InterPro" id="IPR011966">
    <property type="entry name" value="PaaN-DH"/>
</dbReference>
<dbReference type="InterPro" id="IPR015590">
    <property type="entry name" value="Aldehyde_DH_dom"/>
</dbReference>
<dbReference type="PANTHER" id="PTHR43111">
    <property type="entry name" value="ALDEHYDE DEHYDROGENASE B-RELATED"/>
    <property type="match status" value="1"/>
</dbReference>
<proteinExistence type="predicted"/>
<keyword evidence="1" id="KW-0560">Oxidoreductase</keyword>
<evidence type="ECO:0000313" key="5">
    <source>
        <dbReference type="Proteomes" id="UP000445000"/>
    </source>
</evidence>
<dbReference type="EMBL" id="BLJN01000008">
    <property type="protein sequence ID" value="GFE84281.1"/>
    <property type="molecule type" value="Genomic_DNA"/>
</dbReference>
<dbReference type="CDD" id="cd07128">
    <property type="entry name" value="ALDH_MaoC-N"/>
    <property type="match status" value="1"/>
</dbReference>
<dbReference type="InterPro" id="IPR029069">
    <property type="entry name" value="HotDog_dom_sf"/>
</dbReference>
<evidence type="ECO:0000313" key="4">
    <source>
        <dbReference type="EMBL" id="GFE84281.1"/>
    </source>
</evidence>